<evidence type="ECO:0000313" key="2">
    <source>
        <dbReference type="Proteomes" id="UP000324222"/>
    </source>
</evidence>
<sequence length="28" mass="3296">MQENVVLNWWRGKGDTREPLFTTTCVDV</sequence>
<reference evidence="1 2" key="1">
    <citation type="submission" date="2019-05" db="EMBL/GenBank/DDBJ databases">
        <title>Another draft genome of Portunus trituberculatus and its Hox gene families provides insights of decapod evolution.</title>
        <authorList>
            <person name="Jeong J.-H."/>
            <person name="Song I."/>
            <person name="Kim S."/>
            <person name="Choi T."/>
            <person name="Kim D."/>
            <person name="Ryu S."/>
            <person name="Kim W."/>
        </authorList>
    </citation>
    <scope>NUCLEOTIDE SEQUENCE [LARGE SCALE GENOMIC DNA]</scope>
    <source>
        <tissue evidence="1">Muscle</tissue>
    </source>
</reference>
<protein>
    <submittedName>
        <fullName evidence="1">Uncharacterized protein</fullName>
    </submittedName>
</protein>
<dbReference type="EMBL" id="VSRR010003077">
    <property type="protein sequence ID" value="MPC34544.1"/>
    <property type="molecule type" value="Genomic_DNA"/>
</dbReference>
<comment type="caution">
    <text evidence="1">The sequence shown here is derived from an EMBL/GenBank/DDBJ whole genome shotgun (WGS) entry which is preliminary data.</text>
</comment>
<organism evidence="1 2">
    <name type="scientific">Portunus trituberculatus</name>
    <name type="common">Swimming crab</name>
    <name type="synonym">Neptunus trituberculatus</name>
    <dbReference type="NCBI Taxonomy" id="210409"/>
    <lineage>
        <taxon>Eukaryota</taxon>
        <taxon>Metazoa</taxon>
        <taxon>Ecdysozoa</taxon>
        <taxon>Arthropoda</taxon>
        <taxon>Crustacea</taxon>
        <taxon>Multicrustacea</taxon>
        <taxon>Malacostraca</taxon>
        <taxon>Eumalacostraca</taxon>
        <taxon>Eucarida</taxon>
        <taxon>Decapoda</taxon>
        <taxon>Pleocyemata</taxon>
        <taxon>Brachyura</taxon>
        <taxon>Eubrachyura</taxon>
        <taxon>Portunoidea</taxon>
        <taxon>Portunidae</taxon>
        <taxon>Portuninae</taxon>
        <taxon>Portunus</taxon>
    </lineage>
</organism>
<dbReference type="AlphaFoldDB" id="A0A5B7EQ94"/>
<keyword evidence="2" id="KW-1185">Reference proteome</keyword>
<accession>A0A5B7EQ94</accession>
<evidence type="ECO:0000313" key="1">
    <source>
        <dbReference type="EMBL" id="MPC34544.1"/>
    </source>
</evidence>
<proteinExistence type="predicted"/>
<name>A0A5B7EQ94_PORTR</name>
<gene>
    <name evidence="1" type="ORF">E2C01_027937</name>
</gene>
<dbReference type="Proteomes" id="UP000324222">
    <property type="component" value="Unassembled WGS sequence"/>
</dbReference>